<evidence type="ECO:0000256" key="3">
    <source>
        <dbReference type="ARBA" id="ARBA00023157"/>
    </source>
</evidence>
<feature type="compositionally biased region" description="Polar residues" evidence="5">
    <location>
        <begin position="613"/>
        <end position="625"/>
    </location>
</feature>
<dbReference type="EMBL" id="MU827784">
    <property type="protein sequence ID" value="KAJ7334517.1"/>
    <property type="molecule type" value="Genomic_DNA"/>
</dbReference>
<dbReference type="Pfam" id="PF00090">
    <property type="entry name" value="TSP_1"/>
    <property type="match status" value="2"/>
</dbReference>
<keyword evidence="1" id="KW-0800">Toxin</keyword>
<feature type="signal peptide" evidence="6">
    <location>
        <begin position="1"/>
        <end position="20"/>
    </location>
</feature>
<dbReference type="GO" id="GO:0046556">
    <property type="term" value="F:alpha-L-arabinofuranosidase activity"/>
    <property type="evidence" value="ECO:0007669"/>
    <property type="project" value="InterPro"/>
</dbReference>
<feature type="region of interest" description="Disordered" evidence="5">
    <location>
        <begin position="852"/>
        <end position="906"/>
    </location>
</feature>
<keyword evidence="9" id="KW-1185">Reference proteome</keyword>
<dbReference type="InterPro" id="IPR036195">
    <property type="entry name" value="AbfB_ABD_sf"/>
</dbReference>
<dbReference type="InterPro" id="IPR052065">
    <property type="entry name" value="Compl_asym_regulator"/>
</dbReference>
<dbReference type="Pfam" id="PF05270">
    <property type="entry name" value="AbfB"/>
    <property type="match status" value="1"/>
</dbReference>
<dbReference type="SUPFAM" id="SSF110221">
    <property type="entry name" value="AbfB domain"/>
    <property type="match status" value="1"/>
</dbReference>
<feature type="compositionally biased region" description="Polar residues" evidence="5">
    <location>
        <begin position="572"/>
        <end position="589"/>
    </location>
</feature>
<evidence type="ECO:0000313" key="8">
    <source>
        <dbReference type="EMBL" id="KAJ7334517.1"/>
    </source>
</evidence>
<feature type="domain" description="ShKT" evidence="7">
    <location>
        <begin position="681"/>
        <end position="716"/>
    </location>
</feature>
<accession>A0A9W9YDA2</accession>
<dbReference type="SMART" id="SM00254">
    <property type="entry name" value="ShKT"/>
    <property type="match status" value="1"/>
</dbReference>
<feature type="compositionally biased region" description="Low complexity" evidence="5">
    <location>
        <begin position="481"/>
        <end position="491"/>
    </location>
</feature>
<organism evidence="8 9">
    <name type="scientific">Desmophyllum pertusum</name>
    <dbReference type="NCBI Taxonomy" id="174260"/>
    <lineage>
        <taxon>Eukaryota</taxon>
        <taxon>Metazoa</taxon>
        <taxon>Cnidaria</taxon>
        <taxon>Anthozoa</taxon>
        <taxon>Hexacorallia</taxon>
        <taxon>Scleractinia</taxon>
        <taxon>Caryophylliina</taxon>
        <taxon>Caryophylliidae</taxon>
        <taxon>Desmophyllum</taxon>
    </lineage>
</organism>
<comment type="caution">
    <text evidence="8">The sequence shown here is derived from an EMBL/GenBank/DDBJ whole genome shotgun (WGS) entry which is preliminary data.</text>
</comment>
<dbReference type="InterPro" id="IPR036383">
    <property type="entry name" value="TSP1_rpt_sf"/>
</dbReference>
<evidence type="ECO:0000259" key="7">
    <source>
        <dbReference type="PROSITE" id="PS51670"/>
    </source>
</evidence>
<feature type="region of interest" description="Disordered" evidence="5">
    <location>
        <begin position="572"/>
        <end position="625"/>
    </location>
</feature>
<protein>
    <recommendedName>
        <fullName evidence="7">ShKT domain-containing protein</fullName>
    </recommendedName>
</protein>
<dbReference type="GO" id="GO:0090729">
    <property type="term" value="F:toxin activity"/>
    <property type="evidence" value="ECO:0007669"/>
    <property type="project" value="UniProtKB-KW"/>
</dbReference>
<proteinExistence type="predicted"/>
<feature type="region of interest" description="Disordered" evidence="5">
    <location>
        <begin position="478"/>
        <end position="499"/>
    </location>
</feature>
<dbReference type="SMART" id="SM00209">
    <property type="entry name" value="TSP1"/>
    <property type="match status" value="2"/>
</dbReference>
<dbReference type="AlphaFoldDB" id="A0A9W9YDA2"/>
<gene>
    <name evidence="8" type="ORF">OS493_014840</name>
</gene>
<dbReference type="FunFam" id="2.20.100.10:FF:000001">
    <property type="entry name" value="semaphorin-5A isoform X1"/>
    <property type="match status" value="1"/>
</dbReference>
<dbReference type="OrthoDB" id="5958585at2759"/>
<keyword evidence="3" id="KW-1015">Disulfide bond</keyword>
<dbReference type="Pfam" id="PF01549">
    <property type="entry name" value="ShK"/>
    <property type="match status" value="1"/>
</dbReference>
<feature type="chain" id="PRO_5040894941" description="ShKT domain-containing protein" evidence="6">
    <location>
        <begin position="21"/>
        <end position="1167"/>
    </location>
</feature>
<dbReference type="SUPFAM" id="SSF82895">
    <property type="entry name" value="TSP-1 type 1 repeat"/>
    <property type="match status" value="2"/>
</dbReference>
<reference evidence="8" key="1">
    <citation type="submission" date="2023-01" db="EMBL/GenBank/DDBJ databases">
        <title>Genome assembly of the deep-sea coral Lophelia pertusa.</title>
        <authorList>
            <person name="Herrera S."/>
            <person name="Cordes E."/>
        </authorList>
    </citation>
    <scope>NUCLEOTIDE SEQUENCE</scope>
    <source>
        <strain evidence="8">USNM1676648</strain>
        <tissue evidence="8">Polyp</tissue>
    </source>
</reference>
<dbReference type="PANTHER" id="PTHR22906:SF21">
    <property type="entry name" value="SEMA DOMAIN-CONTAINING PROTEIN"/>
    <property type="match status" value="1"/>
</dbReference>
<evidence type="ECO:0000256" key="1">
    <source>
        <dbReference type="ARBA" id="ARBA00022656"/>
    </source>
</evidence>
<dbReference type="Gene3D" id="2.80.10.50">
    <property type="match status" value="1"/>
</dbReference>
<dbReference type="InterPro" id="IPR000884">
    <property type="entry name" value="TSP1_rpt"/>
</dbReference>
<evidence type="ECO:0000256" key="4">
    <source>
        <dbReference type="PROSITE-ProRule" id="PRU01005"/>
    </source>
</evidence>
<dbReference type="PROSITE" id="PS51670">
    <property type="entry name" value="SHKT"/>
    <property type="match status" value="1"/>
</dbReference>
<keyword evidence="2" id="KW-0677">Repeat</keyword>
<dbReference type="Proteomes" id="UP001163046">
    <property type="component" value="Unassembled WGS sequence"/>
</dbReference>
<keyword evidence="6" id="KW-0732">Signal</keyword>
<comment type="caution">
    <text evidence="4">Lacks conserved residue(s) required for the propagation of feature annotation.</text>
</comment>
<dbReference type="PROSITE" id="PS50092">
    <property type="entry name" value="TSP1"/>
    <property type="match status" value="2"/>
</dbReference>
<sequence>MLLSTNAVAFFSLQLCLVLGKDLLLPKCVKIVSINTPLDDPTRAAENYGVRADRRRAMLSDRPEIFRIHKGLIEENGTVSLEALFHPRFFLRHKNYHFHLEKEVNSSMFFTENPALYAFELYSHPTWFMRHLKHKPYRMVLKKVRESSKHVMDSTFYLAPHRCNTKKKKESSAAKKTVLVGEGTFIDTADEEADIASAKENDLNAEDFEKDFEKTYSSKDPDEKEDSILIHTEASSEESQEDIVKEVEDAFRLAQNTDNSTYLEKIEKDIEDKVNIIAETATSESKKPPYNAGKSKDKKISGVDDIEIHTDTDEPDKTKIRTESDVFQSSKKKDPIHKLPKVNKEERIQRVEVLGPVIELNKSLDEHENEETEINKDIVVTGKPKLNGKVMIDTTFQYKHPHKMNKENSDYTEKLAGFSIDHVVTLKSPSNSTADDMRLKTTTHARKHKAYHDYSAAHKVLTSNIEKLRNVLKAIEDVPTNNNNNNNSNDNRVGRPDALLGQKNPSLLQLSGTPQVNTIPPYLPQAPSDFKVLKSQSSTQTTIAKLPGAPVTPQSADKMVSANTPPIQDSAVTVNSLQTPRTKQSQLPGNSGIPLGANSFPQASAPGLHVVQGNGNLPNDRGSTQATNDVFDHLASELVDQDATSHSNWVNKLRPGNESLQETFKELSPDESAKIFYLGECKDKFPKACEDWAAQRYCLTFSELMKRYCRKACKLCNHVLATGFTACDKSCGGGVRLRMIKVNNRQVLQRRSCNLKSCPIHGGYTPYSDWSECSVTCGEGVRYRHRSCTNPKPQFGGRDCTHFGAPVNTMPCVKGCKGFKAGKHHSPATLGLKNGKHQSYSDSLGADEFPEYKAEESNPKNTEPVGEGDSDLDNEEDEDSGSSNQPSSKQAAGHEFEWPQKHHRRKPLVLNHVHKNVYKHHDNYGNDHYLHVDEEQNPDDQLQTHVVRYKGHEVAKMQCGPSRLLQFQKNPPNSPMPFKRSSPYKMYDAGEIVYDKDGVPTDTTKNVVQAFDSPYKIILQRNKNNQMKVMEQCIESDSSVNPENDLKYTAQNFDPNSLTSEQRSLAATSRPSTDRMTANRFTENGLYEYKYQDIGQGVDDKSIDNDVTAQLSRVIKNEAAEISQRSLRNQDPKPTLTEELAAEKEEELTERKYEDYVARRAKMTSGR</sequence>
<feature type="compositionally biased region" description="Acidic residues" evidence="5">
    <location>
        <begin position="866"/>
        <end position="880"/>
    </location>
</feature>
<dbReference type="InterPro" id="IPR007934">
    <property type="entry name" value="AbfB_ABD"/>
</dbReference>
<dbReference type="InterPro" id="IPR003582">
    <property type="entry name" value="ShKT_dom"/>
</dbReference>
<name>A0A9W9YDA2_9CNID</name>
<dbReference type="PANTHER" id="PTHR22906">
    <property type="entry name" value="PROPERDIN"/>
    <property type="match status" value="1"/>
</dbReference>
<evidence type="ECO:0000313" key="9">
    <source>
        <dbReference type="Proteomes" id="UP001163046"/>
    </source>
</evidence>
<evidence type="ECO:0000256" key="6">
    <source>
        <dbReference type="SAM" id="SignalP"/>
    </source>
</evidence>
<evidence type="ECO:0000256" key="5">
    <source>
        <dbReference type="SAM" id="MobiDB-lite"/>
    </source>
</evidence>
<dbReference type="Gene3D" id="2.20.100.10">
    <property type="entry name" value="Thrombospondin type-1 (TSP1) repeat"/>
    <property type="match status" value="1"/>
</dbReference>
<dbReference type="GO" id="GO:0046373">
    <property type="term" value="P:L-arabinose metabolic process"/>
    <property type="evidence" value="ECO:0007669"/>
    <property type="project" value="InterPro"/>
</dbReference>
<evidence type="ECO:0000256" key="2">
    <source>
        <dbReference type="ARBA" id="ARBA00022737"/>
    </source>
</evidence>